<evidence type="ECO:0000256" key="1">
    <source>
        <dbReference type="SAM" id="SignalP"/>
    </source>
</evidence>
<keyword evidence="1" id="KW-0732">Signal</keyword>
<feature type="signal peptide" evidence="1">
    <location>
        <begin position="1"/>
        <end position="18"/>
    </location>
</feature>
<reference evidence="3" key="1">
    <citation type="journal article" date="2017" name="PLoS ONE">
        <title>The Agassiz's desert tortoise genome provides a resource for the conservation of a threatened species.</title>
        <authorList>
            <person name="Tollis M."/>
            <person name="DeNardo D.F."/>
            <person name="Cornelius J.A."/>
            <person name="Dolby G.A."/>
            <person name="Edwards T."/>
            <person name="Henen B.T."/>
            <person name="Karl A.E."/>
            <person name="Murphy R.W."/>
            <person name="Kusumi K."/>
        </authorList>
    </citation>
    <scope>NUCLEOTIDE SEQUENCE [LARGE SCALE GENOMIC DNA]</scope>
</reference>
<dbReference type="Proteomes" id="UP000291020">
    <property type="component" value="Unassembled WGS sequence"/>
</dbReference>
<accession>A0A452IXJ3</accession>
<reference evidence="2" key="2">
    <citation type="submission" date="2025-08" db="UniProtKB">
        <authorList>
            <consortium name="Ensembl"/>
        </authorList>
    </citation>
    <scope>IDENTIFICATION</scope>
</reference>
<name>A0A452IXJ3_9SAUR</name>
<proteinExistence type="predicted"/>
<dbReference type="Ensembl" id="ENSGAGT00000037141.1">
    <property type="protein sequence ID" value="ENSGAGP00000032772.1"/>
    <property type="gene ID" value="ENSGAGG00000023419.1"/>
</dbReference>
<sequence>LCILLVFCVFLWSKPGFIKCPAALPQNNTVTWSLAALKPGACLSDFEMYVWLGIFFQKSQVSSALKTCSGRYSLLALSVGA</sequence>
<reference evidence="2" key="3">
    <citation type="submission" date="2025-09" db="UniProtKB">
        <authorList>
            <consortium name="Ensembl"/>
        </authorList>
    </citation>
    <scope>IDENTIFICATION</scope>
</reference>
<evidence type="ECO:0000313" key="2">
    <source>
        <dbReference type="Ensembl" id="ENSGAGP00000032772.1"/>
    </source>
</evidence>
<dbReference type="AlphaFoldDB" id="A0A452IXJ3"/>
<keyword evidence="3" id="KW-1185">Reference proteome</keyword>
<organism evidence="2 3">
    <name type="scientific">Gopherus agassizii</name>
    <name type="common">Agassiz's desert tortoise</name>
    <dbReference type="NCBI Taxonomy" id="38772"/>
    <lineage>
        <taxon>Eukaryota</taxon>
        <taxon>Metazoa</taxon>
        <taxon>Chordata</taxon>
        <taxon>Craniata</taxon>
        <taxon>Vertebrata</taxon>
        <taxon>Euteleostomi</taxon>
        <taxon>Archelosauria</taxon>
        <taxon>Testudinata</taxon>
        <taxon>Testudines</taxon>
        <taxon>Cryptodira</taxon>
        <taxon>Durocryptodira</taxon>
        <taxon>Testudinoidea</taxon>
        <taxon>Testudinidae</taxon>
        <taxon>Gopherus</taxon>
    </lineage>
</organism>
<evidence type="ECO:0000313" key="3">
    <source>
        <dbReference type="Proteomes" id="UP000291020"/>
    </source>
</evidence>
<protein>
    <submittedName>
        <fullName evidence="2">Uncharacterized protein</fullName>
    </submittedName>
</protein>
<feature type="chain" id="PRO_5019295633" evidence="1">
    <location>
        <begin position="19"/>
        <end position="81"/>
    </location>
</feature>